<dbReference type="Proteomes" id="UP000287872">
    <property type="component" value="Unassembled WGS sequence"/>
</dbReference>
<reference evidence="1 2" key="1">
    <citation type="submission" date="2018-11" db="EMBL/GenBank/DDBJ databases">
        <title>Genome sequencing and assembly of Clostridium tagluense strain A121.</title>
        <authorList>
            <person name="Murakami T."/>
            <person name="Segawa T."/>
            <person name="Shcherbakova V.A."/>
            <person name="Mori H."/>
            <person name="Yoshimura Y."/>
        </authorList>
    </citation>
    <scope>NUCLEOTIDE SEQUENCE [LARGE SCALE GENOMIC DNA]</scope>
    <source>
        <strain evidence="1 2">A121</strain>
    </source>
</reference>
<organism evidence="1 2">
    <name type="scientific">Clostridium tagluense</name>
    <dbReference type="NCBI Taxonomy" id="360422"/>
    <lineage>
        <taxon>Bacteria</taxon>
        <taxon>Bacillati</taxon>
        <taxon>Bacillota</taxon>
        <taxon>Clostridia</taxon>
        <taxon>Eubacteriales</taxon>
        <taxon>Clostridiaceae</taxon>
        <taxon>Clostridium</taxon>
    </lineage>
</organism>
<dbReference type="EMBL" id="BHYK01000016">
    <property type="protein sequence ID" value="GCD11306.1"/>
    <property type="molecule type" value="Genomic_DNA"/>
</dbReference>
<gene>
    <name evidence="1" type="ORF">Ctaglu_29290</name>
</gene>
<dbReference type="AlphaFoldDB" id="A0A401UP50"/>
<dbReference type="GeneID" id="77243456"/>
<name>A0A401UP50_9CLOT</name>
<sequence length="84" mass="10084">MRIYIKTEEGRKLRIPVPMWAIRLVTRLPIERIVRKHMKEKHAKYLELIDWNEMRNLIISLSDYKGLNLVDIKANDGTEVQIRI</sequence>
<comment type="caution">
    <text evidence="1">The sequence shown here is derived from an EMBL/GenBank/DDBJ whole genome shotgun (WGS) entry which is preliminary data.</text>
</comment>
<accession>A0A401UP50</accession>
<evidence type="ECO:0000313" key="1">
    <source>
        <dbReference type="EMBL" id="GCD11306.1"/>
    </source>
</evidence>
<keyword evidence="2" id="KW-1185">Reference proteome</keyword>
<dbReference type="OrthoDB" id="1973431at2"/>
<evidence type="ECO:0000313" key="2">
    <source>
        <dbReference type="Proteomes" id="UP000287872"/>
    </source>
</evidence>
<proteinExistence type="predicted"/>
<dbReference type="RefSeq" id="WP_125002999.1">
    <property type="nucleotide sequence ID" value="NZ_BHYK01000016.1"/>
</dbReference>
<protein>
    <submittedName>
        <fullName evidence="1">Uncharacterized protein</fullName>
    </submittedName>
</protein>